<dbReference type="EMBL" id="AGNL01004937">
    <property type="protein sequence ID" value="EJK73025.1"/>
    <property type="molecule type" value="Genomic_DNA"/>
</dbReference>
<dbReference type="CDD" id="cd22744">
    <property type="entry name" value="OTU"/>
    <property type="match status" value="1"/>
</dbReference>
<feature type="region of interest" description="Disordered" evidence="4">
    <location>
        <begin position="1122"/>
        <end position="1148"/>
    </location>
</feature>
<sequence>MVDEMRRSPGKYECLMVNGASYEARCKSMANFGVYLEHVEIYALSNVLRRTFHIFDKEERVVHVTSCDETLGPPIGPPITLLLTKSSDVRLCHYQLLVKEDDERDWSMFYSSCYAGRIYEDEKLADDSSSGPESDYDSEYDSDYDNTRNSRKTTRRSRRLKDRSTEDSDDDSVDSDNDLVDSDDESVDSDDESVTSCDGIRDKTPTVIPSMACELGEMNNGQIDPDINQHDRPMTVTRVFDVNSINKQSYKCEKCSKPAALVFSDYNQVHLCCLDKECRPEACPELPSTADKWPIPCITTEHADAIKNKCCSDPDPDLPDLPTALPQFDVDNASDEELQQRLADIDWALRNTSVNNRLDLHRTRMITYKHHLLGTPTKRAGDVTITERNLLEESAKYIRNHSNEPKDKALCDECTVVARQVRRRAAEEHERSSCRETRRCLRQLERANAGRDSVDLASQVLEDGLGDDTAVFHRLTHGFLEIIDKSKDMEYHEFVEKVDEVVDRACDALEGVGAVPNFGDRIKEEIRALIVKHWAPEGEPQAKGQRGNTIGVANGCVRILVKNAPWSLQRATAGVISEEEKDDIHDAVGFVDMCVCQLPKDKPLEKYKKVAKSLGVSVEMLDLFCLLNVTAHAIAHEKNTGKPLPVIVASAESITRFECKGKLLLVAQSLLKKSHTDTLDRADPVETSLIDFNGRILHGEVLLNRAYLRGYTSGALQMYSNRLVSFYSGTGLVSVSSQSQILMDWASRSLMSEADRKAYSDIMSELGSIWARRYNAIKNKRAADVTEEELEYYFHIFNIRTPDRRGAGLLGRHSHGTKQGGKMLAKKYNEARFKMFEGKDLTEEEQSLVKKIYRTRSSNGFATRDSMIQKELDKTNGRALKLMCKACMGKQRSCVIYRASNVFENNDKYVTCPKCSGSGSGPLNQRKEKKYRKGGWRTEDIQMDKEDGKWTAPESPKTDESTVGKLSIFERLAGKWQGKKMTKHDKSFLNALEPSLGSLPANSDKNAVLEAMKRGVKMALGESRLKTATVEKGNPPGGHSAQKKAFGFFPTYEEAVDETKMFMTLIVKVLFLFDCFKPAAGANKLTDKQQDEMARKAPTTAKKATNAKRGVAESAVVTTNGMTRKRRKTVDTKKASSAEKPAATTKRETCDAHLMKAVTRTKPAAAQEADRHESKFVKAKKRRTSVQPSAPIEMAEDGRWTCEACTYQNTADAATKCLLCQTARRN</sequence>
<name>K0T5R1_THAOC</name>
<gene>
    <name evidence="6" type="ORF">THAOC_05378</name>
</gene>
<proteinExistence type="predicted"/>
<dbReference type="SMART" id="SM00547">
    <property type="entry name" value="ZnF_RBZ"/>
    <property type="match status" value="1"/>
</dbReference>
<keyword evidence="1" id="KW-0479">Metal-binding</keyword>
<feature type="region of interest" description="Disordered" evidence="4">
    <location>
        <begin position="123"/>
        <end position="203"/>
    </location>
</feature>
<accession>K0T5R1</accession>
<keyword evidence="3" id="KW-0862">Zinc</keyword>
<dbReference type="Proteomes" id="UP000266841">
    <property type="component" value="Unassembled WGS sequence"/>
</dbReference>
<evidence type="ECO:0000313" key="7">
    <source>
        <dbReference type="Proteomes" id="UP000266841"/>
    </source>
</evidence>
<feature type="compositionally biased region" description="Basic and acidic residues" evidence="4">
    <location>
        <begin position="936"/>
        <end position="949"/>
    </location>
</feature>
<evidence type="ECO:0000256" key="2">
    <source>
        <dbReference type="ARBA" id="ARBA00022771"/>
    </source>
</evidence>
<evidence type="ECO:0000256" key="3">
    <source>
        <dbReference type="ARBA" id="ARBA00022833"/>
    </source>
</evidence>
<feature type="compositionally biased region" description="Acidic residues" evidence="4">
    <location>
        <begin position="134"/>
        <end position="144"/>
    </location>
</feature>
<protein>
    <recommendedName>
        <fullName evidence="5">RanBP2-type domain-containing protein</fullName>
    </recommendedName>
</protein>
<evidence type="ECO:0000259" key="5">
    <source>
        <dbReference type="SMART" id="SM00547"/>
    </source>
</evidence>
<keyword evidence="2" id="KW-0863">Zinc-finger</keyword>
<feature type="region of interest" description="Disordered" evidence="4">
    <location>
        <begin position="1161"/>
        <end position="1190"/>
    </location>
</feature>
<feature type="compositionally biased region" description="Basic residues" evidence="4">
    <location>
        <begin position="149"/>
        <end position="161"/>
    </location>
</feature>
<dbReference type="Gene3D" id="3.90.70.80">
    <property type="match status" value="1"/>
</dbReference>
<feature type="region of interest" description="Disordered" evidence="4">
    <location>
        <begin position="921"/>
        <end position="962"/>
    </location>
</feature>
<keyword evidence="7" id="KW-1185">Reference proteome</keyword>
<organism evidence="6 7">
    <name type="scientific">Thalassiosira oceanica</name>
    <name type="common">Marine diatom</name>
    <dbReference type="NCBI Taxonomy" id="159749"/>
    <lineage>
        <taxon>Eukaryota</taxon>
        <taxon>Sar</taxon>
        <taxon>Stramenopiles</taxon>
        <taxon>Ochrophyta</taxon>
        <taxon>Bacillariophyta</taxon>
        <taxon>Coscinodiscophyceae</taxon>
        <taxon>Thalassiosirophycidae</taxon>
        <taxon>Thalassiosirales</taxon>
        <taxon>Thalassiosiraceae</taxon>
        <taxon>Thalassiosira</taxon>
    </lineage>
</organism>
<evidence type="ECO:0000256" key="4">
    <source>
        <dbReference type="SAM" id="MobiDB-lite"/>
    </source>
</evidence>
<dbReference type="AlphaFoldDB" id="K0T5R1"/>
<dbReference type="Gene3D" id="4.10.1060.10">
    <property type="entry name" value="Zinc finger, RanBP2-type"/>
    <property type="match status" value="1"/>
</dbReference>
<feature type="domain" description="RanBP2-type" evidence="5">
    <location>
        <begin position="1198"/>
        <end position="1223"/>
    </location>
</feature>
<evidence type="ECO:0000256" key="1">
    <source>
        <dbReference type="ARBA" id="ARBA00022723"/>
    </source>
</evidence>
<evidence type="ECO:0000313" key="6">
    <source>
        <dbReference type="EMBL" id="EJK73025.1"/>
    </source>
</evidence>
<dbReference type="InterPro" id="IPR001876">
    <property type="entry name" value="Znf_RanBP2"/>
</dbReference>
<dbReference type="GO" id="GO:0008270">
    <property type="term" value="F:zinc ion binding"/>
    <property type="evidence" value="ECO:0007669"/>
    <property type="project" value="UniProtKB-KW"/>
</dbReference>
<feature type="compositionally biased region" description="Acidic residues" evidence="4">
    <location>
        <begin position="167"/>
        <end position="193"/>
    </location>
</feature>
<comment type="caution">
    <text evidence="6">The sequence shown here is derived from an EMBL/GenBank/DDBJ whole genome shotgun (WGS) entry which is preliminary data.</text>
</comment>
<reference evidence="6 7" key="1">
    <citation type="journal article" date="2012" name="Genome Biol.">
        <title>Genome and low-iron response of an oceanic diatom adapted to chronic iron limitation.</title>
        <authorList>
            <person name="Lommer M."/>
            <person name="Specht M."/>
            <person name="Roy A.S."/>
            <person name="Kraemer L."/>
            <person name="Andreson R."/>
            <person name="Gutowska M.A."/>
            <person name="Wolf J."/>
            <person name="Bergner S.V."/>
            <person name="Schilhabel M.B."/>
            <person name="Klostermeier U.C."/>
            <person name="Beiko R.G."/>
            <person name="Rosenstiel P."/>
            <person name="Hippler M."/>
            <person name="Laroche J."/>
        </authorList>
    </citation>
    <scope>NUCLEOTIDE SEQUENCE [LARGE SCALE GENOMIC DNA]</scope>
    <source>
        <strain evidence="6 7">CCMP1005</strain>
    </source>
</reference>